<dbReference type="EMBL" id="JASBWS010000003">
    <property type="protein sequence ID" value="KAJ9116604.1"/>
    <property type="molecule type" value="Genomic_DNA"/>
</dbReference>
<dbReference type="Proteomes" id="UP001230649">
    <property type="component" value="Unassembled WGS sequence"/>
</dbReference>
<proteinExistence type="predicted"/>
<name>A0ACC2WXX0_9TREE</name>
<gene>
    <name evidence="1" type="ORF">QFC20_000537</name>
</gene>
<organism evidence="1 2">
    <name type="scientific">Naganishia adeliensis</name>
    <dbReference type="NCBI Taxonomy" id="92952"/>
    <lineage>
        <taxon>Eukaryota</taxon>
        <taxon>Fungi</taxon>
        <taxon>Dikarya</taxon>
        <taxon>Basidiomycota</taxon>
        <taxon>Agaricomycotina</taxon>
        <taxon>Tremellomycetes</taxon>
        <taxon>Filobasidiales</taxon>
        <taxon>Filobasidiaceae</taxon>
        <taxon>Naganishia</taxon>
    </lineage>
</organism>
<reference evidence="1" key="1">
    <citation type="submission" date="2023-04" db="EMBL/GenBank/DDBJ databases">
        <title>Draft Genome sequencing of Naganishia species isolated from polar environments using Oxford Nanopore Technology.</title>
        <authorList>
            <person name="Leo P."/>
            <person name="Venkateswaran K."/>
        </authorList>
    </citation>
    <scope>NUCLEOTIDE SEQUENCE</scope>
    <source>
        <strain evidence="1">MNA-CCFEE 5262</strain>
    </source>
</reference>
<protein>
    <submittedName>
        <fullName evidence="1">Uncharacterized protein</fullName>
    </submittedName>
</protein>
<accession>A0ACC2WXX0</accession>
<evidence type="ECO:0000313" key="2">
    <source>
        <dbReference type="Proteomes" id="UP001230649"/>
    </source>
</evidence>
<evidence type="ECO:0000313" key="1">
    <source>
        <dbReference type="EMBL" id="KAJ9116604.1"/>
    </source>
</evidence>
<comment type="caution">
    <text evidence="1">The sequence shown here is derived from an EMBL/GenBank/DDBJ whole genome shotgun (WGS) entry which is preliminary data.</text>
</comment>
<keyword evidence="2" id="KW-1185">Reference proteome</keyword>
<sequence length="299" mass="32150">MSRPAARLLGLAPKLTRPNSTTTTPSSLQRLLSAPPQNLLIPSSSTIPRSLNALHQPIPAAQSPQHVHINHPDRLFSQRGPAEWPQVVEQNSAQVKEKVLRGLTGLDVDELRGLTRYTVVLKRVVNMTKKGKMPSFFSIVVVGSPSRGLVGMGQGRGDTAPTAIDGAFHQAVLSMDFVDRFEKRTLWGVGKNLQAKWGSTTVIMRGRPAGFGLAVPPALHRIFTACGIRDASATIEGSRNPMNTLKAALQILHGGAAMPGFGDGTGKKGARGNKGVGMRSREEIEAERGRWGVEVGRRL</sequence>